<dbReference type="Gene3D" id="1.10.10.60">
    <property type="entry name" value="Homeodomain-like"/>
    <property type="match status" value="1"/>
</dbReference>
<sequence length="249" mass="28485">MNYIIKYGKNFMAISDSIEADCHKHWLLQLFLSSEKELNIEVNGQYITCGAILVNVDTPHLFSADRCPHFTILADPTTELGHVLRELLLDQPFYVFPPENTVLMQRAFKHGLIQKSNDAFISFVESIISQFDYSNMKNFDNRVIEVLNLLDDCIHEDEFHQIKHFSDKTCLSESRLAHLFKEETGIPLKSYIVLHKLQIAYESIFNGENITTAALNAGFDSPSHLAYTNKMMTGMSATNIIRDSEFLKV</sequence>
<proteinExistence type="predicted"/>
<keyword evidence="4" id="KW-1185">Reference proteome</keyword>
<dbReference type="Proteomes" id="UP000198806">
    <property type="component" value="Unassembled WGS sequence"/>
</dbReference>
<dbReference type="SMART" id="SM00342">
    <property type="entry name" value="HTH_ARAC"/>
    <property type="match status" value="1"/>
</dbReference>
<name>A0A1I5FZT2_9FIRM</name>
<dbReference type="InterPro" id="IPR018060">
    <property type="entry name" value="HTH_AraC"/>
</dbReference>
<dbReference type="PANTHER" id="PTHR43280">
    <property type="entry name" value="ARAC-FAMILY TRANSCRIPTIONAL REGULATOR"/>
    <property type="match status" value="1"/>
</dbReference>
<organism evidence="3 4">
    <name type="scientific">Anaerocolumna aminovalerica</name>
    <dbReference type="NCBI Taxonomy" id="1527"/>
    <lineage>
        <taxon>Bacteria</taxon>
        <taxon>Bacillati</taxon>
        <taxon>Bacillota</taxon>
        <taxon>Clostridia</taxon>
        <taxon>Lachnospirales</taxon>
        <taxon>Lachnospiraceae</taxon>
        <taxon>Anaerocolumna</taxon>
    </lineage>
</organism>
<dbReference type="PROSITE" id="PS01124">
    <property type="entry name" value="HTH_ARAC_FAMILY_2"/>
    <property type="match status" value="1"/>
</dbReference>
<evidence type="ECO:0000259" key="2">
    <source>
        <dbReference type="PROSITE" id="PS01124"/>
    </source>
</evidence>
<dbReference type="PANTHER" id="PTHR43280:SF2">
    <property type="entry name" value="HTH-TYPE TRANSCRIPTIONAL REGULATOR EXSA"/>
    <property type="match status" value="1"/>
</dbReference>
<dbReference type="Pfam" id="PF12833">
    <property type="entry name" value="HTH_18"/>
    <property type="match status" value="1"/>
</dbReference>
<keyword evidence="1" id="KW-0238">DNA-binding</keyword>
<reference evidence="3 4" key="1">
    <citation type="submission" date="2016-10" db="EMBL/GenBank/DDBJ databases">
        <authorList>
            <person name="de Groot N.N."/>
        </authorList>
    </citation>
    <scope>NUCLEOTIDE SEQUENCE [LARGE SCALE GENOMIC DNA]</scope>
    <source>
        <strain evidence="3 4">DSM 1283</strain>
    </source>
</reference>
<feature type="domain" description="HTH araC/xylS-type" evidence="2">
    <location>
        <begin position="144"/>
        <end position="243"/>
    </location>
</feature>
<dbReference type="EMBL" id="FOWD01000016">
    <property type="protein sequence ID" value="SFO28781.1"/>
    <property type="molecule type" value="Genomic_DNA"/>
</dbReference>
<dbReference type="RefSeq" id="WP_091686798.1">
    <property type="nucleotide sequence ID" value="NZ_BAABFM010000020.1"/>
</dbReference>
<dbReference type="STRING" id="1527.SAMN04489757_11669"/>
<gene>
    <name evidence="3" type="ORF">SAMN04489757_11669</name>
</gene>
<evidence type="ECO:0000313" key="3">
    <source>
        <dbReference type="EMBL" id="SFO28781.1"/>
    </source>
</evidence>
<dbReference type="GO" id="GO:0043565">
    <property type="term" value="F:sequence-specific DNA binding"/>
    <property type="evidence" value="ECO:0007669"/>
    <property type="project" value="InterPro"/>
</dbReference>
<evidence type="ECO:0000313" key="4">
    <source>
        <dbReference type="Proteomes" id="UP000198806"/>
    </source>
</evidence>
<dbReference type="AlphaFoldDB" id="A0A1I5FZT2"/>
<dbReference type="GO" id="GO:0003700">
    <property type="term" value="F:DNA-binding transcription factor activity"/>
    <property type="evidence" value="ECO:0007669"/>
    <property type="project" value="InterPro"/>
</dbReference>
<dbReference type="OrthoDB" id="9803764at2"/>
<evidence type="ECO:0000256" key="1">
    <source>
        <dbReference type="ARBA" id="ARBA00023125"/>
    </source>
</evidence>
<protein>
    <submittedName>
        <fullName evidence="3">Helix-turn-helix domain-containing protein</fullName>
    </submittedName>
</protein>
<accession>A0A1I5FZT2</accession>